<dbReference type="InterPro" id="IPR019151">
    <property type="entry name" value="Proteasome_assmbl_chaperone_2"/>
</dbReference>
<comment type="caution">
    <text evidence="1">The sequence shown here is derived from an EMBL/GenBank/DDBJ whole genome shotgun (WGS) entry which is preliminary data.</text>
</comment>
<dbReference type="SUPFAM" id="SSF159659">
    <property type="entry name" value="Cgl1923-like"/>
    <property type="match status" value="1"/>
</dbReference>
<dbReference type="InterPro" id="IPR008492">
    <property type="entry name" value="Rv2714-like"/>
</dbReference>
<dbReference type="Pfam" id="PF09754">
    <property type="entry name" value="PAC2"/>
    <property type="match status" value="1"/>
</dbReference>
<dbReference type="EMBL" id="BKDJ01000002">
    <property type="protein sequence ID" value="GER22083.1"/>
    <property type="molecule type" value="Genomic_DNA"/>
</dbReference>
<keyword evidence="2" id="KW-1185">Reference proteome</keyword>
<evidence type="ECO:0000313" key="2">
    <source>
        <dbReference type="Proteomes" id="UP000325307"/>
    </source>
</evidence>
<dbReference type="InterPro" id="IPR038389">
    <property type="entry name" value="PSMG2_sf"/>
</dbReference>
<organism evidence="1 2">
    <name type="scientific">Zafaria cholistanensis</name>
    <dbReference type="NCBI Taxonomy" id="1682741"/>
    <lineage>
        <taxon>Bacteria</taxon>
        <taxon>Bacillati</taxon>
        <taxon>Actinomycetota</taxon>
        <taxon>Actinomycetes</taxon>
        <taxon>Micrococcales</taxon>
        <taxon>Micrococcaceae</taxon>
        <taxon>Zafaria</taxon>
    </lineage>
</organism>
<gene>
    <name evidence="1" type="ORF">NCCP1664_05800</name>
</gene>
<dbReference type="Gene3D" id="3.40.50.10900">
    <property type="entry name" value="PAC-like subunit"/>
    <property type="match status" value="1"/>
</dbReference>
<dbReference type="Proteomes" id="UP000325307">
    <property type="component" value="Unassembled WGS sequence"/>
</dbReference>
<evidence type="ECO:0008006" key="3">
    <source>
        <dbReference type="Google" id="ProtNLM"/>
    </source>
</evidence>
<name>A0A5A7NMA0_9MICC</name>
<accession>A0A5A7NMA0</accession>
<proteinExistence type="predicted"/>
<protein>
    <recommendedName>
        <fullName evidence="3">Carboxylate--amine ligase</fullName>
    </recommendedName>
</protein>
<reference evidence="1 2" key="1">
    <citation type="submission" date="2019-09" db="EMBL/GenBank/DDBJ databases">
        <title>Arthrobacter zafarii sp. nov., a moderately thermotolerant and halotolerant actinobacterium isolated from Cholistan desert soil of Pakistan.</title>
        <authorList>
            <person name="Amin A."/>
            <person name="Ahmed I."/>
            <person name="Khalid N."/>
            <person name="Schumann P."/>
            <person name="Busse H.J."/>
            <person name="Khan I.U."/>
            <person name="Li S."/>
            <person name="Li W.J."/>
        </authorList>
    </citation>
    <scope>NUCLEOTIDE SEQUENCE [LARGE SCALE GENOMIC DNA]</scope>
    <source>
        <strain evidence="1 2">NCCP-1664</strain>
    </source>
</reference>
<sequence length="303" mass="32854">MAEENKERNSLTGIVSGQAADAEGVRPAIMVAAFEGWNDAGEAASGAVRMLAKAWGARKVGRLSEDDYYDYQFSRPTVRRTPTGRSSISWPSARLSRAEIPGTGIDVLLVRGVEPTYRWKAFTAELLARAAGENVVAVLLVGALLVDVPHTRPLPASLTSDNERLRRELGAEASTYEGPTGILGVLADAATTAGLPTASIWGAVPHYVAQPPSPKAMLAIVRRLEEVLNMHLDVHELTEDADAWERGVNELAAEDPEVASYVHQLEEAQDAAELPEASGESIAREFERYLKRRNRHERGPGEP</sequence>
<dbReference type="AlphaFoldDB" id="A0A5A7NMA0"/>
<dbReference type="PIRSF" id="PIRSF028754">
    <property type="entry name" value="UCP028754"/>
    <property type="match status" value="1"/>
</dbReference>
<evidence type="ECO:0000313" key="1">
    <source>
        <dbReference type="EMBL" id="GER22083.1"/>
    </source>
</evidence>